<evidence type="ECO:0000256" key="1">
    <source>
        <dbReference type="ARBA" id="ARBA00001286"/>
    </source>
</evidence>
<name>A0ABW0QB86_9BURK</name>
<feature type="compositionally biased region" description="Low complexity" evidence="7">
    <location>
        <begin position="94"/>
        <end position="103"/>
    </location>
</feature>
<keyword evidence="4" id="KW-0227">DNA damage</keyword>
<feature type="domain" description="Methylated-DNA-[protein]-cysteine S-methyltransferase DNA binding" evidence="8">
    <location>
        <begin position="2"/>
        <end position="77"/>
    </location>
</feature>
<evidence type="ECO:0000256" key="7">
    <source>
        <dbReference type="SAM" id="MobiDB-lite"/>
    </source>
</evidence>
<evidence type="ECO:0000313" key="9">
    <source>
        <dbReference type="EMBL" id="MFC5522043.1"/>
    </source>
</evidence>
<dbReference type="RefSeq" id="WP_218017555.1">
    <property type="nucleotide sequence ID" value="NZ_JBHSMX010000022.1"/>
</dbReference>
<comment type="catalytic activity">
    <reaction evidence="1">
        <text>a 4-O-methyl-thymidine in DNA + L-cysteinyl-[protein] = a thymidine in DNA + S-methyl-L-cysteinyl-[protein]</text>
        <dbReference type="Rhea" id="RHEA:53428"/>
        <dbReference type="Rhea" id="RHEA-COMP:10131"/>
        <dbReference type="Rhea" id="RHEA-COMP:10132"/>
        <dbReference type="Rhea" id="RHEA-COMP:13555"/>
        <dbReference type="Rhea" id="RHEA-COMP:13556"/>
        <dbReference type="ChEBI" id="CHEBI:29950"/>
        <dbReference type="ChEBI" id="CHEBI:82612"/>
        <dbReference type="ChEBI" id="CHEBI:137386"/>
        <dbReference type="ChEBI" id="CHEBI:137387"/>
        <dbReference type="EC" id="2.1.1.63"/>
    </reaction>
</comment>
<dbReference type="Pfam" id="PF01035">
    <property type="entry name" value="DNA_binding_1"/>
    <property type="match status" value="1"/>
</dbReference>
<evidence type="ECO:0000256" key="4">
    <source>
        <dbReference type="ARBA" id="ARBA00022763"/>
    </source>
</evidence>
<comment type="catalytic activity">
    <reaction evidence="6">
        <text>a 6-O-methyl-2'-deoxyguanosine in DNA + L-cysteinyl-[protein] = S-methyl-L-cysteinyl-[protein] + a 2'-deoxyguanosine in DNA</text>
        <dbReference type="Rhea" id="RHEA:24000"/>
        <dbReference type="Rhea" id="RHEA-COMP:10131"/>
        <dbReference type="Rhea" id="RHEA-COMP:10132"/>
        <dbReference type="Rhea" id="RHEA-COMP:11367"/>
        <dbReference type="Rhea" id="RHEA-COMP:11368"/>
        <dbReference type="ChEBI" id="CHEBI:29950"/>
        <dbReference type="ChEBI" id="CHEBI:82612"/>
        <dbReference type="ChEBI" id="CHEBI:85445"/>
        <dbReference type="ChEBI" id="CHEBI:85448"/>
        <dbReference type="EC" id="2.1.1.63"/>
    </reaction>
</comment>
<keyword evidence="2 9" id="KW-0489">Methyltransferase</keyword>
<gene>
    <name evidence="9" type="ORF">ACFPP7_14145</name>
</gene>
<reference evidence="10" key="1">
    <citation type="journal article" date="2019" name="Int. J. Syst. Evol. Microbiol.">
        <title>The Global Catalogue of Microorganisms (GCM) 10K type strain sequencing project: providing services to taxonomists for standard genome sequencing and annotation.</title>
        <authorList>
            <consortium name="The Broad Institute Genomics Platform"/>
            <consortium name="The Broad Institute Genome Sequencing Center for Infectious Disease"/>
            <person name="Wu L."/>
            <person name="Ma J."/>
        </authorList>
    </citation>
    <scope>NUCLEOTIDE SEQUENCE [LARGE SCALE GENOMIC DNA]</scope>
    <source>
        <strain evidence="10">CGMCC 4.7277</strain>
    </source>
</reference>
<proteinExistence type="predicted"/>
<keyword evidence="3 9" id="KW-0808">Transferase</keyword>
<evidence type="ECO:0000259" key="8">
    <source>
        <dbReference type="Pfam" id="PF01035"/>
    </source>
</evidence>
<accession>A0ABW0QB86</accession>
<evidence type="ECO:0000256" key="3">
    <source>
        <dbReference type="ARBA" id="ARBA00022679"/>
    </source>
</evidence>
<feature type="region of interest" description="Disordered" evidence="7">
    <location>
        <begin position="84"/>
        <end position="141"/>
    </location>
</feature>
<dbReference type="NCBIfam" id="TIGR00589">
    <property type="entry name" value="ogt"/>
    <property type="match status" value="1"/>
</dbReference>
<dbReference type="CDD" id="cd06445">
    <property type="entry name" value="ATase"/>
    <property type="match status" value="1"/>
</dbReference>
<dbReference type="InterPro" id="IPR014048">
    <property type="entry name" value="MethylDNA_cys_MeTrfase_DNA-bd"/>
</dbReference>
<dbReference type="Proteomes" id="UP001596084">
    <property type="component" value="Unassembled WGS sequence"/>
</dbReference>
<evidence type="ECO:0000256" key="6">
    <source>
        <dbReference type="ARBA" id="ARBA00049348"/>
    </source>
</evidence>
<dbReference type="GO" id="GO:0032259">
    <property type="term" value="P:methylation"/>
    <property type="evidence" value="ECO:0007669"/>
    <property type="project" value="UniProtKB-KW"/>
</dbReference>
<dbReference type="InterPro" id="IPR001497">
    <property type="entry name" value="MethylDNA_cys_MeTrfase_AS"/>
</dbReference>
<dbReference type="PROSITE" id="PS00374">
    <property type="entry name" value="MGMT"/>
    <property type="match status" value="1"/>
</dbReference>
<dbReference type="Gene3D" id="1.10.10.10">
    <property type="entry name" value="Winged helix-like DNA-binding domain superfamily/Winged helix DNA-binding domain"/>
    <property type="match status" value="1"/>
</dbReference>
<evidence type="ECO:0000256" key="2">
    <source>
        <dbReference type="ARBA" id="ARBA00022603"/>
    </source>
</evidence>
<sequence>MYEITPGITPGKTQTYGDIAALLAEPGATRVAGQALGHNPFPIIMPCHRILAAGAQSGGFSAPGGVTTRLRKLLIEGAEMGGAPGFFDRGQAIRRPAPATRPAKNGTLAHTEGVRHACRPDRRQPTVRQKGGDRHAPPHAH</sequence>
<evidence type="ECO:0000313" key="10">
    <source>
        <dbReference type="Proteomes" id="UP001596084"/>
    </source>
</evidence>
<dbReference type="SUPFAM" id="SSF46767">
    <property type="entry name" value="Methylated DNA-protein cysteine methyltransferase, C-terminal domain"/>
    <property type="match status" value="1"/>
</dbReference>
<dbReference type="InterPro" id="IPR036388">
    <property type="entry name" value="WH-like_DNA-bd_sf"/>
</dbReference>
<protein>
    <submittedName>
        <fullName evidence="9">Methylated-DNA--[protein]-cysteine S-methyltransferase</fullName>
        <ecNumber evidence="9">2.1.1.63</ecNumber>
    </submittedName>
</protein>
<dbReference type="PANTHER" id="PTHR10815:SF5">
    <property type="entry name" value="METHYLATED-DNA--PROTEIN-CYSTEINE METHYLTRANSFERASE"/>
    <property type="match status" value="1"/>
</dbReference>
<dbReference type="EC" id="2.1.1.63" evidence="9"/>
<dbReference type="InterPro" id="IPR036217">
    <property type="entry name" value="MethylDNA_cys_MeTrfase_DNAb"/>
</dbReference>
<keyword evidence="10" id="KW-1185">Reference proteome</keyword>
<comment type="caution">
    <text evidence="9">The sequence shown here is derived from an EMBL/GenBank/DDBJ whole genome shotgun (WGS) entry which is preliminary data.</text>
</comment>
<dbReference type="GO" id="GO:0003908">
    <property type="term" value="F:methylated-DNA-[protein]-cysteine S-methyltransferase activity"/>
    <property type="evidence" value="ECO:0007669"/>
    <property type="project" value="UniProtKB-EC"/>
</dbReference>
<evidence type="ECO:0000256" key="5">
    <source>
        <dbReference type="ARBA" id="ARBA00023204"/>
    </source>
</evidence>
<dbReference type="EMBL" id="JBHSMX010000022">
    <property type="protein sequence ID" value="MFC5522043.1"/>
    <property type="molecule type" value="Genomic_DNA"/>
</dbReference>
<feature type="compositionally biased region" description="Basic and acidic residues" evidence="7">
    <location>
        <begin position="112"/>
        <end position="141"/>
    </location>
</feature>
<keyword evidence="5" id="KW-0234">DNA repair</keyword>
<dbReference type="PANTHER" id="PTHR10815">
    <property type="entry name" value="METHYLATED-DNA--PROTEIN-CYSTEINE METHYLTRANSFERASE"/>
    <property type="match status" value="1"/>
</dbReference>
<organism evidence="9 10">
    <name type="scientific">Polaromonas jejuensis</name>
    <dbReference type="NCBI Taxonomy" id="457502"/>
    <lineage>
        <taxon>Bacteria</taxon>
        <taxon>Pseudomonadati</taxon>
        <taxon>Pseudomonadota</taxon>
        <taxon>Betaproteobacteria</taxon>
        <taxon>Burkholderiales</taxon>
        <taxon>Comamonadaceae</taxon>
        <taxon>Polaromonas</taxon>
    </lineage>
</organism>